<evidence type="ECO:0000313" key="2">
    <source>
        <dbReference type="Proteomes" id="UP001153332"/>
    </source>
</evidence>
<keyword evidence="2" id="KW-1185">Reference proteome</keyword>
<organism evidence="1 2">
    <name type="scientific">Lasiodiplodia mahajangana</name>
    <dbReference type="NCBI Taxonomy" id="1108764"/>
    <lineage>
        <taxon>Eukaryota</taxon>
        <taxon>Fungi</taxon>
        <taxon>Dikarya</taxon>
        <taxon>Ascomycota</taxon>
        <taxon>Pezizomycotina</taxon>
        <taxon>Dothideomycetes</taxon>
        <taxon>Dothideomycetes incertae sedis</taxon>
        <taxon>Botryosphaeriales</taxon>
        <taxon>Botryosphaeriaceae</taxon>
        <taxon>Lasiodiplodia</taxon>
    </lineage>
</organism>
<name>A0ACC2JZL2_9PEZI</name>
<protein>
    <submittedName>
        <fullName evidence="1">Uncharacterized protein</fullName>
    </submittedName>
</protein>
<accession>A0ACC2JZL2</accession>
<reference evidence="1" key="1">
    <citation type="submission" date="2022-12" db="EMBL/GenBank/DDBJ databases">
        <title>Genome Sequence of Lasiodiplodia mahajangana.</title>
        <authorList>
            <person name="Buettner E."/>
        </authorList>
    </citation>
    <scope>NUCLEOTIDE SEQUENCE</scope>
    <source>
        <strain evidence="1">VT137</strain>
    </source>
</reference>
<evidence type="ECO:0000313" key="1">
    <source>
        <dbReference type="EMBL" id="KAJ8132965.1"/>
    </source>
</evidence>
<gene>
    <name evidence="1" type="ORF">O1611_g659</name>
</gene>
<dbReference type="EMBL" id="JAPUUL010000062">
    <property type="protein sequence ID" value="KAJ8132965.1"/>
    <property type="molecule type" value="Genomic_DNA"/>
</dbReference>
<sequence>MPHRSVAKIFPRVFREWVSRHRSLNDSAQEETDDVSETSPLGSWQDGQTPPRGSEFDTFNQMIKEGTIKGLSDDEAAQIRTQCGINESTDERNRFNLRSFGSSIAAQSIVISVAIPALTSVTEGRWIGLAVVYPLLLARAILAVYAEHDAGTTVALLTKKASLSTPTLRNGVIDWIDASKLVPGDIVQLSECLPVFADGRVLAADESFTVNEAPVPGERWEFTRKKKGDMVYASSVVKSGEAFVLITAIGNKRRDAYPRRSQTPTLLHHDEILERVFKIGPVLAVFVVFLTWVAVFGRSYDSASYRIRELLRPIFSIILVSIPIGLTAAVIYALTGVALYLGAHGCLVRRLSVLEDVAGVDTLCCDYTGTLTRNHLQVLQPRSVMRGVTPEDVLVFASLVTSGNPNEHDVVDRAILEETRNEQTEINQFRKVKFFPFDPYIKKSSSIVKTPTGETWLYCKGAPLFVLKDCGVTDGPQSPTLDLPIQRYRATVDQIRKSGYPCMGVARHKCTADGTILPGHSQILGLIPFIDLARPDSRQRIVDIRQYGLDIKVFSMNASPVVERISYEYGLGTTVHRMDELDLLTSSTIPEEFKKNPNLFYNRIKDADAFPEVFPQHKYNVVETLENYGRCVAVTADAANECLVLRRATVGIAVCGAADGARAAADLVCFNQGFGLGPIVEAIHASRMAFCTIFTQILYRATAVCHMLLCFAGWGLFSMGRDSGHPVEMLDVTLVVLIILFSDCFTFAAAFDTAMSPITPLIWSKLTPIRTCTTAAIVLAVWTYLTITTIPIHGERDGIIVLDREMEAILFLQIVLSQSMLSLFIRPSPFWAMKPTKEFSACLQSAWSSVYQRYIPRAALNNLISEESVLQIVEEDETLESSEKKEFSDYLYKNARVLFALFVYYGLPLALLRMLPCADNGLPMHEKKIAKFSEIDGADFRFIQHIPGGQWIFLAPRFSLGGIHQILDPNVILPFQSMEKIGAGASGMVYRVEIEPSHLNTGMEQPLALKVIIRSKDTDGMDERKRLEGIRSARHPHIIELFTSFEVGGKLGMFFPLATCDLRHYMTEGPLAGAQYSSWFLTQLRGLTDALSKIHEYDSNSESKEGRYHHSVKPENILFFQDGGMPRLQGNFKIADFGGGGISTPMYAPPEARRGILSNQYDMWSFGCVFLELLVWIRFGPRARRDLVATINKFFKGSDECFDLHNDVASAIKDLRNCKKEVVLEGILEAVVNGLLIPDPQTRWTPTRLLSHFDMIAGKGELRA</sequence>
<comment type="caution">
    <text evidence="1">The sequence shown here is derived from an EMBL/GenBank/DDBJ whole genome shotgun (WGS) entry which is preliminary data.</text>
</comment>
<proteinExistence type="predicted"/>
<dbReference type="Proteomes" id="UP001153332">
    <property type="component" value="Unassembled WGS sequence"/>
</dbReference>